<organism evidence="2 3">
    <name type="scientific">Tilletia caries</name>
    <name type="common">wheat bunt fungus</name>
    <dbReference type="NCBI Taxonomy" id="13290"/>
    <lineage>
        <taxon>Eukaryota</taxon>
        <taxon>Fungi</taxon>
        <taxon>Dikarya</taxon>
        <taxon>Basidiomycota</taxon>
        <taxon>Ustilaginomycotina</taxon>
        <taxon>Exobasidiomycetes</taxon>
        <taxon>Tilletiales</taxon>
        <taxon>Tilletiaceae</taxon>
        <taxon>Tilletia</taxon>
    </lineage>
</organism>
<comment type="caution">
    <text evidence="2">The sequence shown here is derived from an EMBL/GenBank/DDBJ whole genome shotgun (WGS) entry which is preliminary data.</text>
</comment>
<dbReference type="Proteomes" id="UP000077671">
    <property type="component" value="Unassembled WGS sequence"/>
</dbReference>
<feature type="compositionally biased region" description="Polar residues" evidence="1">
    <location>
        <begin position="71"/>
        <end position="82"/>
    </location>
</feature>
<gene>
    <name evidence="2" type="ORF">A4X03_0g5088</name>
</gene>
<evidence type="ECO:0000256" key="1">
    <source>
        <dbReference type="SAM" id="MobiDB-lite"/>
    </source>
</evidence>
<reference evidence="2" key="1">
    <citation type="submission" date="2016-04" db="EMBL/GenBank/DDBJ databases">
        <authorList>
            <person name="Nguyen H.D."/>
            <person name="Kesanakurti P."/>
            <person name="Cullis J."/>
            <person name="Levesque C.A."/>
            <person name="Hambleton S."/>
        </authorList>
    </citation>
    <scope>NUCLEOTIDE SEQUENCE</scope>
    <source>
        <strain evidence="2">DAOMC 238032</strain>
    </source>
</reference>
<dbReference type="EMBL" id="LWDD02000765">
    <property type="protein sequence ID" value="KAE8256756.1"/>
    <property type="molecule type" value="Genomic_DNA"/>
</dbReference>
<sequence>MHSVSPTAATLACSLPRLFLYRGASRLAAEVSAPPSIPHHRRHQCLKLLRVSQDTKVQPTDHGHIERDGPLNTQSSASTVSSFPMHGPG</sequence>
<proteinExistence type="predicted"/>
<feature type="compositionally biased region" description="Basic and acidic residues" evidence="1">
    <location>
        <begin position="59"/>
        <end position="69"/>
    </location>
</feature>
<feature type="region of interest" description="Disordered" evidence="1">
    <location>
        <begin position="53"/>
        <end position="89"/>
    </location>
</feature>
<accession>A0A8T8T812</accession>
<dbReference type="AlphaFoldDB" id="A0A8T8T812"/>
<evidence type="ECO:0000313" key="3">
    <source>
        <dbReference type="Proteomes" id="UP000077671"/>
    </source>
</evidence>
<protein>
    <submittedName>
        <fullName evidence="2">Uncharacterized protein</fullName>
    </submittedName>
</protein>
<reference evidence="2" key="2">
    <citation type="journal article" date="2019" name="IMA Fungus">
        <title>Genome sequencing and comparison of five Tilletia species to identify candidate genes for the detection of regulated species infecting wheat.</title>
        <authorList>
            <person name="Nguyen H.D.T."/>
            <person name="Sultana T."/>
            <person name="Kesanakurti P."/>
            <person name="Hambleton S."/>
        </authorList>
    </citation>
    <scope>NUCLEOTIDE SEQUENCE</scope>
    <source>
        <strain evidence="2">DAOMC 238032</strain>
    </source>
</reference>
<evidence type="ECO:0000313" key="2">
    <source>
        <dbReference type="EMBL" id="KAE8256756.1"/>
    </source>
</evidence>
<name>A0A8T8T812_9BASI</name>